<organism evidence="3">
    <name type="scientific">marine metagenome</name>
    <dbReference type="NCBI Taxonomy" id="408172"/>
    <lineage>
        <taxon>unclassified sequences</taxon>
        <taxon>metagenomes</taxon>
        <taxon>ecological metagenomes</taxon>
    </lineage>
</organism>
<dbReference type="InterPro" id="IPR052999">
    <property type="entry name" value="PTS1_Protein"/>
</dbReference>
<dbReference type="SUPFAM" id="SSF69118">
    <property type="entry name" value="AhpD-like"/>
    <property type="match status" value="1"/>
</dbReference>
<evidence type="ECO:0000259" key="2">
    <source>
        <dbReference type="Pfam" id="PF02627"/>
    </source>
</evidence>
<keyword evidence="1" id="KW-0472">Membrane</keyword>
<protein>
    <recommendedName>
        <fullName evidence="2">Carboxymuconolactone decarboxylase-like domain-containing protein</fullName>
    </recommendedName>
</protein>
<dbReference type="Gene3D" id="1.20.1290.10">
    <property type="entry name" value="AhpD-like"/>
    <property type="match status" value="1"/>
</dbReference>
<dbReference type="PANTHER" id="PTHR28180">
    <property type="entry name" value="CONSERVED MITOCHONDRIAL PROTEIN-RELATED"/>
    <property type="match status" value="1"/>
</dbReference>
<proteinExistence type="predicted"/>
<dbReference type="EMBL" id="UINC01032671">
    <property type="protein sequence ID" value="SVB20721.1"/>
    <property type="molecule type" value="Genomic_DNA"/>
</dbReference>
<dbReference type="AlphaFoldDB" id="A0A382C4T2"/>
<evidence type="ECO:0000313" key="3">
    <source>
        <dbReference type="EMBL" id="SVB20721.1"/>
    </source>
</evidence>
<accession>A0A382C4T2</accession>
<feature type="domain" description="Carboxymuconolactone decarboxylase-like" evidence="2">
    <location>
        <begin position="103"/>
        <end position="169"/>
    </location>
</feature>
<keyword evidence="1" id="KW-0812">Transmembrane</keyword>
<sequence length="186" mass="20793">MASHDEEALVEIFCEARQVADSQQIEEAILQSYLFLGFPVALAGMAVWRRQTESHFKQSTPLDCEGWAARGHDVCRAVYAGKYDKLREHVRTLHPDLELWMVVEGYGKVLGRPGLTLVTRELCIVASLAVLGASKQLYSHMRGALNVGARSSDVDVALAEAEVFGDVKDCLEVRKMWEKVKTRNET</sequence>
<gene>
    <name evidence="3" type="ORF">METZ01_LOCUS173575</name>
</gene>
<dbReference type="InterPro" id="IPR029032">
    <property type="entry name" value="AhpD-like"/>
</dbReference>
<name>A0A382C4T2_9ZZZZ</name>
<dbReference type="InterPro" id="IPR003779">
    <property type="entry name" value="CMD-like"/>
</dbReference>
<dbReference type="GO" id="GO:0051920">
    <property type="term" value="F:peroxiredoxin activity"/>
    <property type="evidence" value="ECO:0007669"/>
    <property type="project" value="InterPro"/>
</dbReference>
<dbReference type="PANTHER" id="PTHR28180:SF2">
    <property type="entry name" value="PEROXISOMAL PROTEIN 2"/>
    <property type="match status" value="1"/>
</dbReference>
<keyword evidence="1" id="KW-1133">Transmembrane helix</keyword>
<evidence type="ECO:0000256" key="1">
    <source>
        <dbReference type="SAM" id="Phobius"/>
    </source>
</evidence>
<dbReference type="Pfam" id="PF02627">
    <property type="entry name" value="CMD"/>
    <property type="match status" value="1"/>
</dbReference>
<feature type="transmembrane region" description="Helical" evidence="1">
    <location>
        <begin position="28"/>
        <end position="48"/>
    </location>
</feature>
<reference evidence="3" key="1">
    <citation type="submission" date="2018-05" db="EMBL/GenBank/DDBJ databases">
        <authorList>
            <person name="Lanie J.A."/>
            <person name="Ng W.-L."/>
            <person name="Kazmierczak K.M."/>
            <person name="Andrzejewski T.M."/>
            <person name="Davidsen T.M."/>
            <person name="Wayne K.J."/>
            <person name="Tettelin H."/>
            <person name="Glass J.I."/>
            <person name="Rusch D."/>
            <person name="Podicherti R."/>
            <person name="Tsui H.-C.T."/>
            <person name="Winkler M.E."/>
        </authorList>
    </citation>
    <scope>NUCLEOTIDE SEQUENCE</scope>
</reference>